<evidence type="ECO:0000313" key="2">
    <source>
        <dbReference type="RefSeq" id="XP_075103642.1"/>
    </source>
</evidence>
<keyword evidence="1" id="KW-1185">Reference proteome</keyword>
<gene>
    <name evidence="2" type="primary">LOC142178216</name>
</gene>
<dbReference type="RefSeq" id="XP_075103642.1">
    <property type="nucleotide sequence ID" value="XM_075247541.1"/>
</dbReference>
<organism evidence="1 2">
    <name type="scientific">Nicotiana tabacum</name>
    <name type="common">Common tobacco</name>
    <dbReference type="NCBI Taxonomy" id="4097"/>
    <lineage>
        <taxon>Eukaryota</taxon>
        <taxon>Viridiplantae</taxon>
        <taxon>Streptophyta</taxon>
        <taxon>Embryophyta</taxon>
        <taxon>Tracheophyta</taxon>
        <taxon>Spermatophyta</taxon>
        <taxon>Magnoliopsida</taxon>
        <taxon>eudicotyledons</taxon>
        <taxon>Gunneridae</taxon>
        <taxon>Pentapetalae</taxon>
        <taxon>asterids</taxon>
        <taxon>lamiids</taxon>
        <taxon>Solanales</taxon>
        <taxon>Solanaceae</taxon>
        <taxon>Nicotianoideae</taxon>
        <taxon>Nicotianeae</taxon>
        <taxon>Nicotiana</taxon>
    </lineage>
</organism>
<reference evidence="1" key="1">
    <citation type="journal article" date="2014" name="Nat. Commun.">
        <title>The tobacco genome sequence and its comparison with those of tomato and potato.</title>
        <authorList>
            <person name="Sierro N."/>
            <person name="Battey J.N."/>
            <person name="Ouadi S."/>
            <person name="Bakaher N."/>
            <person name="Bovet L."/>
            <person name="Willig A."/>
            <person name="Goepfert S."/>
            <person name="Peitsch M.C."/>
            <person name="Ivanov N.V."/>
        </authorList>
    </citation>
    <scope>NUCLEOTIDE SEQUENCE [LARGE SCALE GENOMIC DNA]</scope>
</reference>
<evidence type="ECO:0000313" key="1">
    <source>
        <dbReference type="Proteomes" id="UP000790787"/>
    </source>
</evidence>
<reference evidence="2" key="2">
    <citation type="submission" date="2025-08" db="UniProtKB">
        <authorList>
            <consortium name="RefSeq"/>
        </authorList>
    </citation>
    <scope>IDENTIFICATION</scope>
    <source>
        <tissue evidence="2">Leaf</tissue>
    </source>
</reference>
<proteinExistence type="predicted"/>
<protein>
    <submittedName>
        <fullName evidence="2">Mitochondrial protein AtMg00240</fullName>
    </submittedName>
</protein>
<accession>A0AC58U2C8</accession>
<name>A0AC58U2C8_TOBAC</name>
<dbReference type="Proteomes" id="UP000790787">
    <property type="component" value="Chromosome 24"/>
</dbReference>
<sequence length="155" mass="17258">MGLSGAKPAATPLEANIKLTSVEYDQANAVVCDNLLKDITAYQRLVGKLLYVKITGLDINYVVQARSQFMQRPKKSHCEAAIRLVRYLKAAPGQGILMSSGYIENLTCWCDSDWAACPNTRRSVTGYVIKFGDSLVSWKTKKIVNRVKELSRSRV</sequence>